<feature type="domain" description="Bacterial phospholipase C C-terminal" evidence="4">
    <location>
        <begin position="605"/>
        <end position="686"/>
    </location>
</feature>
<dbReference type="OrthoDB" id="980947at2"/>
<evidence type="ECO:0000256" key="1">
    <source>
        <dbReference type="ARBA" id="ARBA00009717"/>
    </source>
</evidence>
<keyword evidence="3" id="KW-0378">Hydrolase</keyword>
<evidence type="ECO:0000313" key="5">
    <source>
        <dbReference type="EMBL" id="RKP55654.1"/>
    </source>
</evidence>
<dbReference type="CDD" id="cd16014">
    <property type="entry name" value="PLC"/>
    <property type="match status" value="1"/>
</dbReference>
<dbReference type="InterPro" id="IPR007312">
    <property type="entry name" value="Phosphoesterase"/>
</dbReference>
<dbReference type="PROSITE" id="PS51318">
    <property type="entry name" value="TAT"/>
    <property type="match status" value="1"/>
</dbReference>
<dbReference type="Proteomes" id="UP000270342">
    <property type="component" value="Unassembled WGS sequence"/>
</dbReference>
<dbReference type="InterPro" id="IPR008475">
    <property type="entry name" value="PLipase_C_C"/>
</dbReference>
<dbReference type="Pfam" id="PF04185">
    <property type="entry name" value="Phosphoesterase"/>
    <property type="match status" value="1"/>
</dbReference>
<comment type="caution">
    <text evidence="5">The sequence shown here is derived from an EMBL/GenBank/DDBJ whole genome shotgun (WGS) entry which is preliminary data.</text>
</comment>
<dbReference type="Pfam" id="PF05506">
    <property type="entry name" value="PLipase_C_C"/>
    <property type="match status" value="2"/>
</dbReference>
<protein>
    <recommendedName>
        <fullName evidence="2">phospholipase C</fullName>
        <ecNumber evidence="2">3.1.4.3</ecNumber>
    </recommendedName>
</protein>
<dbReference type="EC" id="3.1.4.3" evidence="2"/>
<dbReference type="InterPro" id="IPR017767">
    <property type="entry name" value="PC-PLC"/>
</dbReference>
<evidence type="ECO:0000313" key="6">
    <source>
        <dbReference type="Proteomes" id="UP000270342"/>
    </source>
</evidence>
<dbReference type="PANTHER" id="PTHR31956">
    <property type="entry name" value="NON-SPECIFIC PHOSPHOLIPASE C4-RELATED"/>
    <property type="match status" value="1"/>
</dbReference>
<keyword evidence="6" id="KW-1185">Reference proteome</keyword>
<dbReference type="Gene3D" id="3.40.720.10">
    <property type="entry name" value="Alkaline Phosphatase, subunit A"/>
    <property type="match status" value="2"/>
</dbReference>
<dbReference type="InterPro" id="IPR006311">
    <property type="entry name" value="TAT_signal"/>
</dbReference>
<dbReference type="InterPro" id="IPR017850">
    <property type="entry name" value="Alkaline_phosphatase_core_sf"/>
</dbReference>
<gene>
    <name evidence="5" type="ORF">D7S86_10495</name>
</gene>
<proteinExistence type="inferred from homology"/>
<evidence type="ECO:0000256" key="3">
    <source>
        <dbReference type="ARBA" id="ARBA00022801"/>
    </source>
</evidence>
<dbReference type="GO" id="GO:0034480">
    <property type="term" value="F:phosphatidylcholine phospholipase C activity"/>
    <property type="evidence" value="ECO:0007669"/>
    <property type="project" value="UniProtKB-EC"/>
</dbReference>
<organism evidence="5 6">
    <name type="scientific">Pararobbsia silviterrae</name>
    <dbReference type="NCBI Taxonomy" id="1792498"/>
    <lineage>
        <taxon>Bacteria</taxon>
        <taxon>Pseudomonadati</taxon>
        <taxon>Pseudomonadota</taxon>
        <taxon>Betaproteobacteria</taxon>
        <taxon>Burkholderiales</taxon>
        <taxon>Burkholderiaceae</taxon>
        <taxon>Pararobbsia</taxon>
    </lineage>
</organism>
<evidence type="ECO:0000259" key="4">
    <source>
        <dbReference type="Pfam" id="PF05506"/>
    </source>
</evidence>
<dbReference type="RefSeq" id="WP_121086164.1">
    <property type="nucleotide sequence ID" value="NZ_RBZU01000004.1"/>
</dbReference>
<name>A0A494XYM4_9BURK</name>
<dbReference type="EMBL" id="RBZU01000004">
    <property type="protein sequence ID" value="RKP55654.1"/>
    <property type="molecule type" value="Genomic_DNA"/>
</dbReference>
<comment type="similarity">
    <text evidence="1">Belongs to the bacterial phospholipase C family.</text>
</comment>
<accession>A0A494XYM4</accession>
<sequence>MTTNQRREFLRSLAGTAGAAATLSVLPAGIRNALALPANNATKSIEDIEHIVILMQENRSFDHYFGTLRGVRGYGDTRVTPLSNGKPVWYQPNPATQTDVLPFHPDAPDLGLQFIQDLPHDWTTTHTAWNNGHYDQWVPAKGTTTMAYLTRGDIPFHYALADAFTICDAYHCSTMAPTDPNRYYMWTGWVGNDGSGGGPVIDNAEAGYAWSTYPELLDRAGVSWKIYQDVGNGLTAAGYWGWTSDAYIGNYGDNSLLYFKQYQTSTPGSSLYEKALTGTNVLAGGTYFDVLKADVANNTVPQVSWIVAPEAYSEHPNWPANYGAWYVNQVLEILTSKPEIWSKTVLIITFDENDGFFDHVPPPFAPPTSASGLSTVALTNEYFAGNSTYPAGPYGLGPRVPMIIVSPWTKGGYVCSQVFDHTSLIRFINKRFGRQYGIQPETNITPWRNVVSGDLTSAFNFDNPNDAVPALPSTTAYVPPDQARHADYVPTVPTTQVLPKQEAGVRLARALPYEFFAHGHIDTSDGKFHVAFSNTGEAGAAFLVYQNDGAIAPLSYTVEAGKKLEDSLIVTPISGAYAFSVYGANGFLREFRGTLASSLNGAVHPEVVNGYDVANGNIELRLTNASKQTVAFTVANAYGHSTPRKYTVKPGDTVSDYWDLRSSYGWYDLNVTVNADAAFLRRLAGHVENGRPSTSDPALGA</sequence>
<dbReference type="AlphaFoldDB" id="A0A494XYM4"/>
<feature type="domain" description="Bacterial phospholipase C C-terminal" evidence="4">
    <location>
        <begin position="508"/>
        <end position="593"/>
    </location>
</feature>
<reference evidence="5 6" key="1">
    <citation type="submission" date="2018-10" db="EMBL/GenBank/DDBJ databases">
        <title>Robbsia sp. DHC34, isolated from soil.</title>
        <authorList>
            <person name="Gao Z.-H."/>
            <person name="Qiu L.-H."/>
        </authorList>
    </citation>
    <scope>NUCLEOTIDE SEQUENCE [LARGE SCALE GENOMIC DNA]</scope>
    <source>
        <strain evidence="5 6">DHC34</strain>
    </source>
</reference>
<evidence type="ECO:0000256" key="2">
    <source>
        <dbReference type="ARBA" id="ARBA00012018"/>
    </source>
</evidence>
<dbReference type="GO" id="GO:0016042">
    <property type="term" value="P:lipid catabolic process"/>
    <property type="evidence" value="ECO:0007669"/>
    <property type="project" value="InterPro"/>
</dbReference>
<dbReference type="NCBIfam" id="TIGR03396">
    <property type="entry name" value="PC_PLC"/>
    <property type="match status" value="1"/>
</dbReference>
<dbReference type="PANTHER" id="PTHR31956:SF1">
    <property type="entry name" value="NON-SPECIFIC PHOSPHOLIPASE C1"/>
    <property type="match status" value="1"/>
</dbReference>